<dbReference type="Gene3D" id="3.80.10.10">
    <property type="entry name" value="Ribonuclease Inhibitor"/>
    <property type="match status" value="2"/>
</dbReference>
<evidence type="ECO:0000313" key="12">
    <source>
        <dbReference type="Proteomes" id="UP001217089"/>
    </source>
</evidence>
<keyword evidence="8" id="KW-0807">Transducer</keyword>
<keyword evidence="10" id="KW-0472">Membrane</keyword>
<evidence type="ECO:0000256" key="8">
    <source>
        <dbReference type="ARBA" id="ARBA00023224"/>
    </source>
</evidence>
<dbReference type="EMBL" id="JARBDR010000918">
    <property type="protein sequence ID" value="KAJ8302246.1"/>
    <property type="molecule type" value="Genomic_DNA"/>
</dbReference>
<sequence>MSLLCDGVNHCPNGEDEIDCVGLQCPGSLKCHSYEKQSICIPINSVCDGIRDCPLGDDERLCNVTCPNGCLCSDLDFTCNRVVNLAELDLRVNRLDFSHQFWPWDGRVFRSLLFLGELVLKDTSLTEVFRGMFENLINLYFLDLRDNAIKTIQSHAFKGLKYLQILLLKGNPLLQTISESSFDGLSSLVSLDLSRKNINDFPNDAFKGLVALKFLNLSYNKIHEFNTDISKGLDRLEILDIRQSGIPPKASMFDSLTSLETLYTDFYVFCCLKPPGVSRNRCFPPEDEFSSCKYLMKYSVLRVFIWIIGMAALLGNILVIIVRVIIDRSNIVKRSFPIWVIASGSILQLGSRQKKEAAVARSLFMVVLTDFLCWFPVGIMADVYVWVTVFVIPINSALNPFLYTFSSILKRKRYACWVSTLYLTFQSFTQIY</sequence>
<accession>A0ABQ9EEH8</accession>
<feature type="disulfide bond" evidence="9">
    <location>
        <begin position="47"/>
        <end position="62"/>
    </location>
</feature>
<dbReference type="PROSITE" id="PS50068">
    <property type="entry name" value="LDLRA_2"/>
    <property type="match status" value="1"/>
</dbReference>
<dbReference type="Proteomes" id="UP001217089">
    <property type="component" value="Unassembled WGS sequence"/>
</dbReference>
<reference evidence="11 12" key="1">
    <citation type="submission" date="2022-12" db="EMBL/GenBank/DDBJ databases">
        <title>Chromosome-level genome of Tegillarca granosa.</title>
        <authorList>
            <person name="Kim J."/>
        </authorList>
    </citation>
    <scope>NUCLEOTIDE SEQUENCE [LARGE SCALE GENOMIC DNA]</scope>
    <source>
        <strain evidence="11">Teg-2019</strain>
        <tissue evidence="11">Adductor muscle</tissue>
    </source>
</reference>
<dbReference type="InterPro" id="IPR036055">
    <property type="entry name" value="LDL_receptor-like_sf"/>
</dbReference>
<keyword evidence="7" id="KW-0675">Receptor</keyword>
<dbReference type="InterPro" id="IPR003591">
    <property type="entry name" value="Leu-rich_rpt_typical-subtyp"/>
</dbReference>
<proteinExistence type="predicted"/>
<dbReference type="InterPro" id="IPR023415">
    <property type="entry name" value="LDLR_class-A_CS"/>
</dbReference>
<evidence type="ECO:0000256" key="1">
    <source>
        <dbReference type="ARBA" id="ARBA00004651"/>
    </source>
</evidence>
<keyword evidence="10" id="KW-0812">Transmembrane</keyword>
<feature type="transmembrane region" description="Helical" evidence="10">
    <location>
        <begin position="303"/>
        <end position="326"/>
    </location>
</feature>
<dbReference type="Gene3D" id="4.10.400.10">
    <property type="entry name" value="Low-density Lipoprotein Receptor"/>
    <property type="match status" value="1"/>
</dbReference>
<dbReference type="SUPFAM" id="SSF81321">
    <property type="entry name" value="Family A G protein-coupled receptor-like"/>
    <property type="match status" value="1"/>
</dbReference>
<dbReference type="SUPFAM" id="SSF52058">
    <property type="entry name" value="L domain-like"/>
    <property type="match status" value="1"/>
</dbReference>
<dbReference type="InterPro" id="IPR002172">
    <property type="entry name" value="LDrepeatLR_classA_rpt"/>
</dbReference>
<feature type="transmembrane region" description="Helical" evidence="10">
    <location>
        <begin position="358"/>
        <end position="377"/>
    </location>
</feature>
<dbReference type="InterPro" id="IPR001611">
    <property type="entry name" value="Leu-rich_rpt"/>
</dbReference>
<evidence type="ECO:0000256" key="5">
    <source>
        <dbReference type="ARBA" id="ARBA00023040"/>
    </source>
</evidence>
<keyword evidence="3" id="KW-0433">Leucine-rich repeat</keyword>
<evidence type="ECO:0000256" key="6">
    <source>
        <dbReference type="ARBA" id="ARBA00023157"/>
    </source>
</evidence>
<feature type="transmembrane region" description="Helical" evidence="10">
    <location>
        <begin position="383"/>
        <end position="403"/>
    </location>
</feature>
<comment type="caution">
    <text evidence="11">The sequence shown here is derived from an EMBL/GenBank/DDBJ whole genome shotgun (WGS) entry which is preliminary data.</text>
</comment>
<name>A0ABQ9EEH8_TEGGR</name>
<keyword evidence="5" id="KW-0297">G-protein coupled receptor</keyword>
<dbReference type="Gene3D" id="1.20.1070.10">
    <property type="entry name" value="Rhodopsin 7-helix transmembrane proteins"/>
    <property type="match status" value="1"/>
</dbReference>
<organism evidence="11 12">
    <name type="scientific">Tegillarca granosa</name>
    <name type="common">Malaysian cockle</name>
    <name type="synonym">Anadara granosa</name>
    <dbReference type="NCBI Taxonomy" id="220873"/>
    <lineage>
        <taxon>Eukaryota</taxon>
        <taxon>Metazoa</taxon>
        <taxon>Spiralia</taxon>
        <taxon>Lophotrochozoa</taxon>
        <taxon>Mollusca</taxon>
        <taxon>Bivalvia</taxon>
        <taxon>Autobranchia</taxon>
        <taxon>Pteriomorphia</taxon>
        <taxon>Arcoida</taxon>
        <taxon>Arcoidea</taxon>
        <taxon>Arcidae</taxon>
        <taxon>Tegillarca</taxon>
    </lineage>
</organism>
<comment type="subcellular location">
    <subcellularLocation>
        <location evidence="1">Cell membrane</location>
        <topology evidence="1">Multi-pass membrane protein</topology>
    </subcellularLocation>
</comment>
<keyword evidence="10" id="KW-1133">Transmembrane helix</keyword>
<evidence type="ECO:0000256" key="4">
    <source>
        <dbReference type="ARBA" id="ARBA00022737"/>
    </source>
</evidence>
<evidence type="ECO:0000256" key="10">
    <source>
        <dbReference type="SAM" id="Phobius"/>
    </source>
</evidence>
<dbReference type="PROSITE" id="PS01209">
    <property type="entry name" value="LDLRA_1"/>
    <property type="match status" value="1"/>
</dbReference>
<dbReference type="SUPFAM" id="SSF57424">
    <property type="entry name" value="LDL receptor-like module"/>
    <property type="match status" value="1"/>
</dbReference>
<keyword evidence="2" id="KW-1003">Cell membrane</keyword>
<dbReference type="SMART" id="SM00192">
    <property type="entry name" value="LDLa"/>
    <property type="match status" value="1"/>
</dbReference>
<evidence type="ECO:0000256" key="2">
    <source>
        <dbReference type="ARBA" id="ARBA00022475"/>
    </source>
</evidence>
<evidence type="ECO:0000256" key="3">
    <source>
        <dbReference type="ARBA" id="ARBA00022614"/>
    </source>
</evidence>
<dbReference type="CDD" id="cd00112">
    <property type="entry name" value="LDLa"/>
    <property type="match status" value="2"/>
</dbReference>
<keyword evidence="12" id="KW-1185">Reference proteome</keyword>
<dbReference type="PANTHER" id="PTHR24372">
    <property type="entry name" value="GLYCOPROTEIN HORMONE RECEPTOR"/>
    <property type="match status" value="1"/>
</dbReference>
<gene>
    <name evidence="11" type="ORF">KUTeg_021233</name>
</gene>
<protein>
    <recommendedName>
        <fullName evidence="13">G-protein coupled receptors family 1 profile domain-containing protein</fullName>
    </recommendedName>
</protein>
<evidence type="ECO:0000256" key="7">
    <source>
        <dbReference type="ARBA" id="ARBA00023170"/>
    </source>
</evidence>
<evidence type="ECO:0008006" key="13">
    <source>
        <dbReference type="Google" id="ProtNLM"/>
    </source>
</evidence>
<dbReference type="PANTHER" id="PTHR24372:SF77">
    <property type="entry name" value="G-PROTEIN COUPLED RECEPTORS FAMILY 1 PROFILE DOMAIN-CONTAINING PROTEIN"/>
    <property type="match status" value="1"/>
</dbReference>
<dbReference type="Pfam" id="PF13855">
    <property type="entry name" value="LRR_8"/>
    <property type="match status" value="2"/>
</dbReference>
<evidence type="ECO:0000256" key="9">
    <source>
        <dbReference type="PROSITE-ProRule" id="PRU00124"/>
    </source>
</evidence>
<keyword evidence="4" id="KW-0677">Repeat</keyword>
<dbReference type="InterPro" id="IPR032675">
    <property type="entry name" value="LRR_dom_sf"/>
</dbReference>
<keyword evidence="6 9" id="KW-1015">Disulfide bond</keyword>
<evidence type="ECO:0000313" key="11">
    <source>
        <dbReference type="EMBL" id="KAJ8302246.1"/>
    </source>
</evidence>
<dbReference type="SMART" id="SM00369">
    <property type="entry name" value="LRR_TYP"/>
    <property type="match status" value="4"/>
</dbReference>
<comment type="caution">
    <text evidence="9">Lacks conserved residue(s) required for the propagation of feature annotation.</text>
</comment>